<name>A0A1R2AM74_9CILI</name>
<dbReference type="SMART" id="SM00181">
    <property type="entry name" value="EGF"/>
    <property type="match status" value="7"/>
</dbReference>
<feature type="transmembrane region" description="Helical" evidence="1">
    <location>
        <begin position="650"/>
        <end position="670"/>
    </location>
</feature>
<keyword evidence="4" id="KW-1185">Reference proteome</keyword>
<sequence>MICLCPDMATATTSTCICPGKYYFSFNDCLNCYSECATCDQASKCLTCIAAYSTPDTSQGCKCNDGYYGTSLTTSTSCNQCYEECKTCDKNLRCLTCKSLNASPVSSQGCKCNDGYYGSILTSESSCLPCHVECETCDQESKCLTCIAHNASPSSSVGCICNDGFYGISLTEQDNCIPCHKDCKTCNQTNLCMTCKANNADPDSNAGCICKKGFYEVSGFDYLQSCLECHKDCNYCIENQCLECKDSNAQVYETGCQCKTDYFNTSESDLLKCSQCPINSTKILNTCICPDGYYMANISNAYHCSPCHESCLTCNSSSSNSCLTCLIPLIISANSCLECISSMYYEDFKCKDCIEPCLDCISDTKCTSCVNEYMIVDSNNNCVPSCEKGFQFKNEKCVEDYFSAVISVSILNKVKILFLEETENDLSSYSFILSLTPIYPFSYKYFQANSTSFYLTLEFTSDIPKNVQASIDFFENSIFSKSGKILEKYIYNIELYEYIQDINSTEVKSTTTKISTATKIITAISIGCGAISNPSSAWSLISAIQLISYIPLGSNPLTPTLITFLSSFGQFNIIPNAAYFIFTPNSSSEPYFEAKKFGYQNSVFWLNAGTTFTSFFVVFVMWPFLFMLSKIKLFEKKSVMKLLANYKYSFFVRFWILSCLEISICAIIQIRSVRFK</sequence>
<feature type="domain" description="EGF-like" evidence="2">
    <location>
        <begin position="84"/>
        <end position="128"/>
    </location>
</feature>
<feature type="transmembrane region" description="Helical" evidence="1">
    <location>
        <begin position="561"/>
        <end position="582"/>
    </location>
</feature>
<evidence type="ECO:0000259" key="2">
    <source>
        <dbReference type="SMART" id="SM00181"/>
    </source>
</evidence>
<feature type="domain" description="EGF-like" evidence="2">
    <location>
        <begin position="255"/>
        <end position="305"/>
    </location>
</feature>
<keyword evidence="1" id="KW-0472">Membrane</keyword>
<dbReference type="PANTHER" id="PTHR15332">
    <property type="entry name" value="PROPROTEIN CONVERTASE SUBTILISIN_KEXIN TYPE 5-LIKE"/>
    <property type="match status" value="1"/>
</dbReference>
<feature type="domain" description="EGF-like" evidence="2">
    <location>
        <begin position="133"/>
        <end position="177"/>
    </location>
</feature>
<dbReference type="Gene3D" id="2.10.220.10">
    <property type="entry name" value="Hormone Receptor, Insulin-like Growth Factor Receptor 1, Chain A, domain 2"/>
    <property type="match status" value="4"/>
</dbReference>
<feature type="domain" description="EGF-like" evidence="2">
    <location>
        <begin position="35"/>
        <end position="79"/>
    </location>
</feature>
<evidence type="ECO:0000313" key="4">
    <source>
        <dbReference type="Proteomes" id="UP000187209"/>
    </source>
</evidence>
<keyword evidence="1" id="KW-0812">Transmembrane</keyword>
<keyword evidence="1" id="KW-1133">Transmembrane helix</keyword>
<dbReference type="PANTHER" id="PTHR15332:SF175">
    <property type="entry name" value="PROPROTEIN CONVERTASE SUBTILISIN_KEXIN TYPE 5-LIKE"/>
    <property type="match status" value="1"/>
</dbReference>
<dbReference type="EMBL" id="MPUH01002093">
    <property type="protein sequence ID" value="OMJ65510.1"/>
    <property type="molecule type" value="Genomic_DNA"/>
</dbReference>
<dbReference type="SUPFAM" id="SSF57184">
    <property type="entry name" value="Growth factor receptor domain"/>
    <property type="match status" value="3"/>
</dbReference>
<feature type="transmembrane region" description="Helical" evidence="1">
    <location>
        <begin position="602"/>
        <end position="629"/>
    </location>
</feature>
<feature type="domain" description="EGF-like" evidence="2">
    <location>
        <begin position="182"/>
        <end position="227"/>
    </location>
</feature>
<proteinExistence type="predicted"/>
<evidence type="ECO:0000256" key="1">
    <source>
        <dbReference type="SAM" id="Phobius"/>
    </source>
</evidence>
<organism evidence="3 4">
    <name type="scientific">Stentor coeruleus</name>
    <dbReference type="NCBI Taxonomy" id="5963"/>
    <lineage>
        <taxon>Eukaryota</taxon>
        <taxon>Sar</taxon>
        <taxon>Alveolata</taxon>
        <taxon>Ciliophora</taxon>
        <taxon>Postciliodesmatophora</taxon>
        <taxon>Heterotrichea</taxon>
        <taxon>Heterotrichida</taxon>
        <taxon>Stentoridae</taxon>
        <taxon>Stentor</taxon>
    </lineage>
</organism>
<accession>A0A1R2AM74</accession>
<feature type="domain" description="EGF-like" evidence="2">
    <location>
        <begin position="352"/>
        <end position="383"/>
    </location>
</feature>
<dbReference type="Proteomes" id="UP000187209">
    <property type="component" value="Unassembled WGS sequence"/>
</dbReference>
<evidence type="ECO:0000313" key="3">
    <source>
        <dbReference type="EMBL" id="OMJ65510.1"/>
    </source>
</evidence>
<dbReference type="AlphaFoldDB" id="A0A1R2AM74"/>
<dbReference type="SMART" id="SM00261">
    <property type="entry name" value="FU"/>
    <property type="match status" value="6"/>
</dbReference>
<dbReference type="InterPro" id="IPR000742">
    <property type="entry name" value="EGF"/>
</dbReference>
<gene>
    <name evidence="3" type="ORF">SteCoe_38086</name>
</gene>
<dbReference type="InterPro" id="IPR006212">
    <property type="entry name" value="Furin_repeat"/>
</dbReference>
<dbReference type="OrthoDB" id="300641at2759"/>
<dbReference type="InterPro" id="IPR009030">
    <property type="entry name" value="Growth_fac_rcpt_cys_sf"/>
</dbReference>
<feature type="domain" description="EGF-like" evidence="2">
    <location>
        <begin position="306"/>
        <end position="337"/>
    </location>
</feature>
<comment type="caution">
    <text evidence="3">The sequence shown here is derived from an EMBL/GenBank/DDBJ whole genome shotgun (WGS) entry which is preliminary data.</text>
</comment>
<reference evidence="3 4" key="1">
    <citation type="submission" date="2016-11" db="EMBL/GenBank/DDBJ databases">
        <title>The macronuclear genome of Stentor coeruleus: a giant cell with tiny introns.</title>
        <authorList>
            <person name="Slabodnick M."/>
            <person name="Ruby J.G."/>
            <person name="Reiff S.B."/>
            <person name="Swart E.C."/>
            <person name="Gosai S."/>
            <person name="Prabakaran S."/>
            <person name="Witkowska E."/>
            <person name="Larue G.E."/>
            <person name="Fisher S."/>
            <person name="Freeman R.M."/>
            <person name="Gunawardena J."/>
            <person name="Chu W."/>
            <person name="Stover N.A."/>
            <person name="Gregory B.D."/>
            <person name="Nowacki M."/>
            <person name="Derisi J."/>
            <person name="Roy S.W."/>
            <person name="Marshall W.F."/>
            <person name="Sood P."/>
        </authorList>
    </citation>
    <scope>NUCLEOTIDE SEQUENCE [LARGE SCALE GENOMIC DNA]</scope>
    <source>
        <strain evidence="3">WM001</strain>
    </source>
</reference>
<protein>
    <recommendedName>
        <fullName evidence="2">EGF-like domain-containing protein</fullName>
    </recommendedName>
</protein>